<dbReference type="PANTHER" id="PTHR48069">
    <property type="entry name" value="DIHYDROFOLATE REDUCTASE"/>
    <property type="match status" value="1"/>
</dbReference>
<dbReference type="PRINTS" id="PR00070">
    <property type="entry name" value="DHFR"/>
</dbReference>
<evidence type="ECO:0000259" key="10">
    <source>
        <dbReference type="PROSITE" id="PS51330"/>
    </source>
</evidence>
<reference evidence="11 12" key="1">
    <citation type="submission" date="2020-02" db="EMBL/GenBank/DDBJ databases">
        <title>Albibacoteraceae fam. nov., the first described family within the subdivision 4 Verrucomicrobia.</title>
        <authorList>
            <person name="Xi F."/>
        </authorList>
    </citation>
    <scope>NUCLEOTIDE SEQUENCE [LARGE SCALE GENOMIC DNA]</scope>
    <source>
        <strain evidence="11 12">CK1056</strain>
    </source>
</reference>
<dbReference type="PANTHER" id="PTHR48069:SF3">
    <property type="entry name" value="DIHYDROFOLATE REDUCTASE"/>
    <property type="match status" value="1"/>
</dbReference>
<evidence type="ECO:0000313" key="12">
    <source>
        <dbReference type="Proteomes" id="UP000478417"/>
    </source>
</evidence>
<evidence type="ECO:0000256" key="6">
    <source>
        <dbReference type="ARBA" id="ARBA00023002"/>
    </source>
</evidence>
<dbReference type="InterPro" id="IPR001796">
    <property type="entry name" value="DHFR_dom"/>
</dbReference>
<dbReference type="Gene3D" id="3.40.430.10">
    <property type="entry name" value="Dihydrofolate Reductase, subunit A"/>
    <property type="match status" value="1"/>
</dbReference>
<keyword evidence="6 8" id="KW-0560">Oxidoreductase</keyword>
<evidence type="ECO:0000256" key="5">
    <source>
        <dbReference type="ARBA" id="ARBA00022857"/>
    </source>
</evidence>
<gene>
    <name evidence="11" type="ORF">G0Q06_07995</name>
</gene>
<evidence type="ECO:0000256" key="3">
    <source>
        <dbReference type="ARBA" id="ARBA00012856"/>
    </source>
</evidence>
<dbReference type="AlphaFoldDB" id="A0A6B2M2S6"/>
<comment type="catalytic activity">
    <reaction evidence="8">
        <text>(6S)-5,6,7,8-tetrahydrofolate + NADP(+) = 7,8-dihydrofolate + NADPH + H(+)</text>
        <dbReference type="Rhea" id="RHEA:15009"/>
        <dbReference type="ChEBI" id="CHEBI:15378"/>
        <dbReference type="ChEBI" id="CHEBI:57451"/>
        <dbReference type="ChEBI" id="CHEBI:57453"/>
        <dbReference type="ChEBI" id="CHEBI:57783"/>
        <dbReference type="ChEBI" id="CHEBI:58349"/>
        <dbReference type="EC" id="1.5.1.3"/>
    </reaction>
</comment>
<keyword evidence="4 8" id="KW-0554">One-carbon metabolism</keyword>
<dbReference type="EC" id="1.5.1.3" evidence="3 8"/>
<keyword evidence="12" id="KW-1185">Reference proteome</keyword>
<evidence type="ECO:0000256" key="1">
    <source>
        <dbReference type="ARBA" id="ARBA00004903"/>
    </source>
</evidence>
<dbReference type="PROSITE" id="PS00075">
    <property type="entry name" value="DHFR_1"/>
    <property type="match status" value="1"/>
</dbReference>
<dbReference type="Proteomes" id="UP000478417">
    <property type="component" value="Unassembled WGS sequence"/>
</dbReference>
<proteinExistence type="inferred from homology"/>
<dbReference type="CDD" id="cd00209">
    <property type="entry name" value="DHFR"/>
    <property type="match status" value="1"/>
</dbReference>
<dbReference type="Pfam" id="PF00186">
    <property type="entry name" value="DHFR_1"/>
    <property type="match status" value="1"/>
</dbReference>
<dbReference type="PROSITE" id="PS51330">
    <property type="entry name" value="DHFR_2"/>
    <property type="match status" value="1"/>
</dbReference>
<comment type="similarity">
    <text evidence="2 8 9">Belongs to the dihydrofolate reductase family.</text>
</comment>
<comment type="function">
    <text evidence="7 8">Key enzyme in folate metabolism. Catalyzes an essential reaction for de novo glycine and purine synthesis, and for DNA precursor synthesis.</text>
</comment>
<dbReference type="EMBL" id="JAAGNX010000002">
    <property type="protein sequence ID" value="NDV62387.1"/>
    <property type="molecule type" value="Genomic_DNA"/>
</dbReference>
<evidence type="ECO:0000256" key="9">
    <source>
        <dbReference type="RuleBase" id="RU004474"/>
    </source>
</evidence>
<dbReference type="GO" id="GO:0050661">
    <property type="term" value="F:NADP binding"/>
    <property type="evidence" value="ECO:0007669"/>
    <property type="project" value="InterPro"/>
</dbReference>
<dbReference type="GO" id="GO:0046452">
    <property type="term" value="P:dihydrofolate metabolic process"/>
    <property type="evidence" value="ECO:0007669"/>
    <property type="project" value="TreeGrafter"/>
</dbReference>
<dbReference type="InterPro" id="IPR012259">
    <property type="entry name" value="DHFR"/>
</dbReference>
<evidence type="ECO:0000256" key="7">
    <source>
        <dbReference type="ARBA" id="ARBA00025067"/>
    </source>
</evidence>
<comment type="pathway">
    <text evidence="1 8">Cofactor biosynthesis; tetrahydrofolate biosynthesis; 5,6,7,8-tetrahydrofolate from 7,8-dihydrofolate: step 1/1.</text>
</comment>
<feature type="domain" description="DHFR" evidence="10">
    <location>
        <begin position="5"/>
        <end position="159"/>
    </location>
</feature>
<evidence type="ECO:0000313" key="11">
    <source>
        <dbReference type="EMBL" id="NDV62387.1"/>
    </source>
</evidence>
<dbReference type="GO" id="GO:0004146">
    <property type="term" value="F:dihydrofolate reductase activity"/>
    <property type="evidence" value="ECO:0007669"/>
    <property type="project" value="UniProtKB-EC"/>
</dbReference>
<dbReference type="GO" id="GO:0046654">
    <property type="term" value="P:tetrahydrofolate biosynthetic process"/>
    <property type="evidence" value="ECO:0007669"/>
    <property type="project" value="UniProtKB-UniPathway"/>
</dbReference>
<keyword evidence="5 8" id="KW-0521">NADP</keyword>
<dbReference type="UniPathway" id="UPA00077">
    <property type="reaction ID" value="UER00158"/>
</dbReference>
<protein>
    <recommendedName>
        <fullName evidence="3 8">Dihydrofolate reductase</fullName>
        <ecNumber evidence="3 8">1.5.1.3</ecNumber>
    </recommendedName>
</protein>
<comment type="caution">
    <text evidence="11">The sequence shown here is derived from an EMBL/GenBank/DDBJ whole genome shotgun (WGS) entry which is preliminary data.</text>
</comment>
<dbReference type="InterPro" id="IPR024072">
    <property type="entry name" value="DHFR-like_dom_sf"/>
</dbReference>
<dbReference type="GO" id="GO:0006730">
    <property type="term" value="P:one-carbon metabolic process"/>
    <property type="evidence" value="ECO:0007669"/>
    <property type="project" value="UniProtKB-KW"/>
</dbReference>
<dbReference type="InterPro" id="IPR017925">
    <property type="entry name" value="DHFR_CS"/>
</dbReference>
<name>A0A6B2M2S6_9BACT</name>
<dbReference type="SUPFAM" id="SSF53597">
    <property type="entry name" value="Dihydrofolate reductase-like"/>
    <property type="match status" value="1"/>
</dbReference>
<dbReference type="GO" id="GO:0005829">
    <property type="term" value="C:cytosol"/>
    <property type="evidence" value="ECO:0007669"/>
    <property type="project" value="TreeGrafter"/>
</dbReference>
<evidence type="ECO:0000256" key="2">
    <source>
        <dbReference type="ARBA" id="ARBA00009539"/>
    </source>
</evidence>
<sequence length="159" mass="18037">MKSHPWKAIAAMSENRVIGNRGQIPWHLPEDFKWVKACTEGQVIAMGRKTFESMGRPLPKRENIVISRSAEEIPGCTVLPSLDALEAYTTDREIWIFGGAQIYAQAFDRIGELYLTIVKGSFEGDTFFPPFEDQFDLAETVREEPAFKILKYVHKANGK</sequence>
<evidence type="ECO:0000256" key="4">
    <source>
        <dbReference type="ARBA" id="ARBA00022563"/>
    </source>
</evidence>
<accession>A0A6B2M2S6</accession>
<dbReference type="GO" id="GO:0046655">
    <property type="term" value="P:folic acid metabolic process"/>
    <property type="evidence" value="ECO:0007669"/>
    <property type="project" value="TreeGrafter"/>
</dbReference>
<dbReference type="PIRSF" id="PIRSF000194">
    <property type="entry name" value="DHFR"/>
    <property type="match status" value="1"/>
</dbReference>
<organism evidence="11 12">
    <name type="scientific">Oceanipulchritudo coccoides</name>
    <dbReference type="NCBI Taxonomy" id="2706888"/>
    <lineage>
        <taxon>Bacteria</taxon>
        <taxon>Pseudomonadati</taxon>
        <taxon>Verrucomicrobiota</taxon>
        <taxon>Opitutia</taxon>
        <taxon>Puniceicoccales</taxon>
        <taxon>Oceanipulchritudinaceae</taxon>
        <taxon>Oceanipulchritudo</taxon>
    </lineage>
</organism>
<dbReference type="RefSeq" id="WP_163964222.1">
    <property type="nucleotide sequence ID" value="NZ_JAAGNX010000002.1"/>
</dbReference>
<evidence type="ECO:0000256" key="8">
    <source>
        <dbReference type="PIRNR" id="PIRNR000194"/>
    </source>
</evidence>